<dbReference type="InterPro" id="IPR002401">
    <property type="entry name" value="Cyt_P450_E_grp-I"/>
</dbReference>
<dbReference type="EMBL" id="AOJG01000024">
    <property type="protein sequence ID" value="EMA60338.1"/>
    <property type="molecule type" value="Genomic_DNA"/>
</dbReference>
<gene>
    <name evidence="9" type="ORF">C469_08850</name>
</gene>
<evidence type="ECO:0000256" key="8">
    <source>
        <dbReference type="SAM" id="MobiDB-lite"/>
    </source>
</evidence>
<evidence type="ECO:0000256" key="1">
    <source>
        <dbReference type="ARBA" id="ARBA00010617"/>
    </source>
</evidence>
<protein>
    <submittedName>
        <fullName evidence="9">Cytochrome P450</fullName>
    </submittedName>
</protein>
<comment type="caution">
    <text evidence="9">The sequence shown here is derived from an EMBL/GenBank/DDBJ whole genome shotgun (WGS) entry which is preliminary data.</text>
</comment>
<dbReference type="GO" id="GO:0004497">
    <property type="term" value="F:monooxygenase activity"/>
    <property type="evidence" value="ECO:0007669"/>
    <property type="project" value="UniProtKB-KW"/>
</dbReference>
<dbReference type="InterPro" id="IPR036396">
    <property type="entry name" value="Cyt_P450_sf"/>
</dbReference>
<keyword evidence="3 7" id="KW-0479">Metal-binding</keyword>
<evidence type="ECO:0000256" key="3">
    <source>
        <dbReference type="ARBA" id="ARBA00022723"/>
    </source>
</evidence>
<dbReference type="RefSeq" id="WP_008005749.1">
    <property type="nucleotide sequence ID" value="NZ_AOJG01000024.1"/>
</dbReference>
<dbReference type="STRING" id="1227482.C469_08850"/>
<dbReference type="GO" id="GO:0005506">
    <property type="term" value="F:iron ion binding"/>
    <property type="evidence" value="ECO:0007669"/>
    <property type="project" value="InterPro"/>
</dbReference>
<dbReference type="InterPro" id="IPR001128">
    <property type="entry name" value="Cyt_P450"/>
</dbReference>
<keyword evidence="4 7" id="KW-0560">Oxidoreductase</keyword>
<keyword evidence="10" id="KW-1185">Reference proteome</keyword>
<name>M0NRW7_9EURY</name>
<keyword evidence="5 7" id="KW-0408">Iron</keyword>
<dbReference type="InterPro" id="IPR050196">
    <property type="entry name" value="Cytochrome_P450_Monoox"/>
</dbReference>
<evidence type="ECO:0000313" key="9">
    <source>
        <dbReference type="EMBL" id="EMA60338.1"/>
    </source>
</evidence>
<evidence type="ECO:0000256" key="4">
    <source>
        <dbReference type="ARBA" id="ARBA00023002"/>
    </source>
</evidence>
<evidence type="ECO:0000256" key="2">
    <source>
        <dbReference type="ARBA" id="ARBA00022617"/>
    </source>
</evidence>
<accession>M0NRW7</accession>
<evidence type="ECO:0000313" key="10">
    <source>
        <dbReference type="Proteomes" id="UP000011650"/>
    </source>
</evidence>
<reference evidence="9 10" key="1">
    <citation type="journal article" date="2014" name="PLoS Genet.">
        <title>Phylogenetically driven sequencing of extremely halophilic archaea reveals strategies for static and dynamic osmo-response.</title>
        <authorList>
            <person name="Becker E.A."/>
            <person name="Seitzer P.M."/>
            <person name="Tritt A."/>
            <person name="Larsen D."/>
            <person name="Krusor M."/>
            <person name="Yao A.I."/>
            <person name="Wu D."/>
            <person name="Madern D."/>
            <person name="Eisen J.A."/>
            <person name="Darling A.E."/>
            <person name="Facciotti M.T."/>
        </authorList>
    </citation>
    <scope>NUCLEOTIDE SEQUENCE [LARGE SCALE GENOMIC DNA]</scope>
    <source>
        <strain evidence="9 10">DSM 21995</strain>
    </source>
</reference>
<dbReference type="SUPFAM" id="SSF48264">
    <property type="entry name" value="Cytochrome P450"/>
    <property type="match status" value="1"/>
</dbReference>
<feature type="compositionally biased region" description="Basic and acidic residues" evidence="8">
    <location>
        <begin position="214"/>
        <end position="223"/>
    </location>
</feature>
<keyword evidence="2 7" id="KW-0349">Heme</keyword>
<dbReference type="GO" id="GO:0016705">
    <property type="term" value="F:oxidoreductase activity, acting on paired donors, with incorporation or reduction of molecular oxygen"/>
    <property type="evidence" value="ECO:0007669"/>
    <property type="project" value="InterPro"/>
</dbReference>
<keyword evidence="6 7" id="KW-0503">Monooxygenase</keyword>
<dbReference type="Proteomes" id="UP000011650">
    <property type="component" value="Unassembled WGS sequence"/>
</dbReference>
<dbReference type="PATRIC" id="fig|1227482.3.peg.1784"/>
<dbReference type="PANTHER" id="PTHR24291">
    <property type="entry name" value="CYTOCHROME P450 FAMILY 4"/>
    <property type="match status" value="1"/>
</dbReference>
<dbReference type="PRINTS" id="PR00385">
    <property type="entry name" value="P450"/>
</dbReference>
<feature type="region of interest" description="Disordered" evidence="8">
    <location>
        <begin position="214"/>
        <end position="250"/>
    </location>
</feature>
<comment type="similarity">
    <text evidence="1 7">Belongs to the cytochrome P450 family.</text>
</comment>
<dbReference type="PRINTS" id="PR00463">
    <property type="entry name" value="EP450I"/>
</dbReference>
<dbReference type="PANTHER" id="PTHR24291:SF50">
    <property type="entry name" value="BIFUNCTIONAL ALBAFLAVENONE MONOOXYGENASE_TERPENE SYNTHASE"/>
    <property type="match status" value="1"/>
</dbReference>
<evidence type="ECO:0000256" key="6">
    <source>
        <dbReference type="ARBA" id="ARBA00023033"/>
    </source>
</evidence>
<dbReference type="Pfam" id="PF00067">
    <property type="entry name" value="p450"/>
    <property type="match status" value="1"/>
</dbReference>
<dbReference type="Gene3D" id="1.10.630.10">
    <property type="entry name" value="Cytochrome P450"/>
    <property type="match status" value="1"/>
</dbReference>
<sequence length="487" mass="54180">MSVTPPGPIGDPVFGNGRQYADDPFSFMRACADSYGDVIRFDLGPRETYLLTNPADVERVLVADAERYRKPQFGDDAMDTLLGNGLLMSEGETWQRQRKLANPSFHNRRIGALAGTMVDHTESQLADWADGEVVDIQLEVARLTVKIIVSAMFGADITDEEVKTVQEKLEPLGARFEPDPRRFLIPNWVPTRENREFDAAVDTLESVIDGIVERRRGTERDPSVDPAGPEGVAVRGPAGDGPDGDGRGDLPMDLLSVLLRARDRGEQTDENLRDELVTMLLAGHDTTALALTYTFYLLSNHPEARERVAEEAMAATGGGRAADDATAADGPLTAADGPLTAADVREMKFTERVLNESMRLYPPVYTLFREPKLDVKIGGYRIPEGSALMLSQWVVHRSPRWYDDPEAFDPSRWTPERRTQRPRFAYFPFGGGPRHCIGKAFSLLEAKLILAKVCSQYDLEYEGPELSLRGSLTMHPNHPVPMRIRER</sequence>
<dbReference type="OrthoDB" id="9881at2157"/>
<dbReference type="AlphaFoldDB" id="M0NRW7"/>
<evidence type="ECO:0000256" key="5">
    <source>
        <dbReference type="ARBA" id="ARBA00023004"/>
    </source>
</evidence>
<dbReference type="GO" id="GO:0020037">
    <property type="term" value="F:heme binding"/>
    <property type="evidence" value="ECO:0007669"/>
    <property type="project" value="InterPro"/>
</dbReference>
<dbReference type="InterPro" id="IPR017972">
    <property type="entry name" value="Cyt_P450_CS"/>
</dbReference>
<dbReference type="PROSITE" id="PS00086">
    <property type="entry name" value="CYTOCHROME_P450"/>
    <property type="match status" value="1"/>
</dbReference>
<evidence type="ECO:0000256" key="7">
    <source>
        <dbReference type="RuleBase" id="RU000461"/>
    </source>
</evidence>
<organism evidence="9 10">
    <name type="scientific">Halorubrum lipolyticum DSM 21995</name>
    <dbReference type="NCBI Taxonomy" id="1227482"/>
    <lineage>
        <taxon>Archaea</taxon>
        <taxon>Methanobacteriati</taxon>
        <taxon>Methanobacteriota</taxon>
        <taxon>Stenosarchaea group</taxon>
        <taxon>Halobacteria</taxon>
        <taxon>Halobacteriales</taxon>
        <taxon>Haloferacaceae</taxon>
        <taxon>Halorubrum</taxon>
    </lineage>
</organism>
<proteinExistence type="inferred from homology"/>